<evidence type="ECO:0000256" key="14">
    <source>
        <dbReference type="ARBA" id="ARBA00025228"/>
    </source>
</evidence>
<dbReference type="GO" id="GO:0005886">
    <property type="term" value="C:plasma membrane"/>
    <property type="evidence" value="ECO:0007669"/>
    <property type="project" value="UniProtKB-SubCell"/>
</dbReference>
<keyword evidence="11 19" id="KW-0460">Magnesium</keyword>
<organism evidence="20 21">
    <name type="scientific">Rhodococcus gordoniae</name>
    <dbReference type="NCBI Taxonomy" id="223392"/>
    <lineage>
        <taxon>Bacteria</taxon>
        <taxon>Bacillati</taxon>
        <taxon>Actinomycetota</taxon>
        <taxon>Actinomycetes</taxon>
        <taxon>Mycobacteriales</taxon>
        <taxon>Nocardiaceae</taxon>
        <taxon>Rhodococcus</taxon>
    </lineage>
</organism>
<dbReference type="EC" id="2.7.8.26" evidence="5 19"/>
<evidence type="ECO:0000256" key="8">
    <source>
        <dbReference type="ARBA" id="ARBA00022573"/>
    </source>
</evidence>
<dbReference type="PANTHER" id="PTHR34148:SF1">
    <property type="entry name" value="ADENOSYLCOBINAMIDE-GDP RIBAZOLETRANSFERASE"/>
    <property type="match status" value="1"/>
</dbReference>
<gene>
    <name evidence="19 20" type="primary">cobS</name>
    <name evidence="20" type="ORF">NCTC13296_01306</name>
</gene>
<evidence type="ECO:0000256" key="18">
    <source>
        <dbReference type="ARBA" id="ARBA00049504"/>
    </source>
</evidence>
<evidence type="ECO:0000256" key="3">
    <source>
        <dbReference type="ARBA" id="ARBA00004663"/>
    </source>
</evidence>
<comment type="catalytic activity">
    <reaction evidence="18 19">
        <text>alpha-ribazole 5'-phosphate + adenosylcob(III)inamide-GDP = adenosylcob(III)alamin 5'-phosphate + GMP + H(+)</text>
        <dbReference type="Rhea" id="RHEA:23560"/>
        <dbReference type="ChEBI" id="CHEBI:15378"/>
        <dbReference type="ChEBI" id="CHEBI:57918"/>
        <dbReference type="ChEBI" id="CHEBI:58115"/>
        <dbReference type="ChEBI" id="CHEBI:60487"/>
        <dbReference type="ChEBI" id="CHEBI:60493"/>
        <dbReference type="EC" id="2.7.8.26"/>
    </reaction>
</comment>
<keyword evidence="13 19" id="KW-0472">Membrane</keyword>
<dbReference type="UniPathway" id="UPA00148">
    <property type="reaction ID" value="UER00238"/>
</dbReference>
<evidence type="ECO:0000256" key="2">
    <source>
        <dbReference type="ARBA" id="ARBA00004651"/>
    </source>
</evidence>
<feature type="transmembrane region" description="Helical" evidence="19">
    <location>
        <begin position="170"/>
        <end position="196"/>
    </location>
</feature>
<evidence type="ECO:0000256" key="11">
    <source>
        <dbReference type="ARBA" id="ARBA00022842"/>
    </source>
</evidence>
<evidence type="ECO:0000256" key="9">
    <source>
        <dbReference type="ARBA" id="ARBA00022679"/>
    </source>
</evidence>
<evidence type="ECO:0000256" key="17">
    <source>
        <dbReference type="ARBA" id="ARBA00048623"/>
    </source>
</evidence>
<evidence type="ECO:0000313" key="20">
    <source>
        <dbReference type="EMBL" id="SUE14465.1"/>
    </source>
</evidence>
<name>A0A379LZ96_9NOCA</name>
<evidence type="ECO:0000256" key="10">
    <source>
        <dbReference type="ARBA" id="ARBA00022692"/>
    </source>
</evidence>
<dbReference type="AlphaFoldDB" id="A0A379LZ96"/>
<evidence type="ECO:0000256" key="16">
    <source>
        <dbReference type="ARBA" id="ARBA00032853"/>
    </source>
</evidence>
<dbReference type="InterPro" id="IPR003805">
    <property type="entry name" value="CobS"/>
</dbReference>
<keyword evidence="10 19" id="KW-0812">Transmembrane</keyword>
<comment type="similarity">
    <text evidence="4 19">Belongs to the CobS family.</text>
</comment>
<accession>A0A379LZ96</accession>
<evidence type="ECO:0000256" key="1">
    <source>
        <dbReference type="ARBA" id="ARBA00001946"/>
    </source>
</evidence>
<dbReference type="Proteomes" id="UP000254569">
    <property type="component" value="Unassembled WGS sequence"/>
</dbReference>
<protein>
    <recommendedName>
        <fullName evidence="6 19">Adenosylcobinamide-GDP ribazoletransferase</fullName>
        <ecNumber evidence="5 19">2.7.8.26</ecNumber>
    </recommendedName>
    <alternativeName>
        <fullName evidence="16 19">Cobalamin synthase</fullName>
    </alternativeName>
    <alternativeName>
        <fullName evidence="15 19">Cobalamin-5'-phosphate synthase</fullName>
    </alternativeName>
</protein>
<dbReference type="OrthoDB" id="9794223at2"/>
<evidence type="ECO:0000256" key="13">
    <source>
        <dbReference type="ARBA" id="ARBA00023136"/>
    </source>
</evidence>
<comment type="cofactor">
    <cofactor evidence="1 19">
        <name>Mg(2+)</name>
        <dbReference type="ChEBI" id="CHEBI:18420"/>
    </cofactor>
</comment>
<feature type="transmembrane region" description="Helical" evidence="19">
    <location>
        <begin position="112"/>
        <end position="133"/>
    </location>
</feature>
<dbReference type="GO" id="GO:0051073">
    <property type="term" value="F:adenosylcobinamide-GDP ribazoletransferase activity"/>
    <property type="evidence" value="ECO:0007669"/>
    <property type="project" value="UniProtKB-UniRule"/>
</dbReference>
<sequence>MVRAWPAGVALALSWLTVLPARGPAEIDRTVAGRAISAAPIAGALLAAAAATVCGLGSAVGAPPLVTGLLCVGALAVGTRGMHVDGLSDTADGLGCYGPPERAREVMHSGGAGPFGVVALVVVLGLQAASFGALADTHAWWAVAFAVFTGRVAVVVACRRGVPAAPGSGFGALVSGTQGVVPVALWPLSAVVLSVVCLPGPVWAGPLVVMVVLVAAVVFARHCVARFGGMNGDVLGAVSEGTVAAVAVAAASLL</sequence>
<evidence type="ECO:0000256" key="15">
    <source>
        <dbReference type="ARBA" id="ARBA00032605"/>
    </source>
</evidence>
<dbReference type="GO" id="GO:0008818">
    <property type="term" value="F:cobalamin 5'-phosphate synthase activity"/>
    <property type="evidence" value="ECO:0007669"/>
    <property type="project" value="UniProtKB-UniRule"/>
</dbReference>
<comment type="pathway">
    <text evidence="3 19">Cofactor biosynthesis; adenosylcobalamin biosynthesis; adenosylcobalamin from cob(II)yrinate a,c-diamide: step 7/7.</text>
</comment>
<keyword evidence="9 19" id="KW-0808">Transferase</keyword>
<feature type="transmembrane region" description="Helical" evidence="19">
    <location>
        <begin position="35"/>
        <end position="60"/>
    </location>
</feature>
<keyword evidence="12 19" id="KW-1133">Transmembrane helix</keyword>
<comment type="catalytic activity">
    <reaction evidence="17 19">
        <text>alpha-ribazole + adenosylcob(III)inamide-GDP = adenosylcob(III)alamin + GMP + H(+)</text>
        <dbReference type="Rhea" id="RHEA:16049"/>
        <dbReference type="ChEBI" id="CHEBI:10329"/>
        <dbReference type="ChEBI" id="CHEBI:15378"/>
        <dbReference type="ChEBI" id="CHEBI:18408"/>
        <dbReference type="ChEBI" id="CHEBI:58115"/>
        <dbReference type="ChEBI" id="CHEBI:60487"/>
        <dbReference type="EC" id="2.7.8.26"/>
    </reaction>
</comment>
<evidence type="ECO:0000256" key="4">
    <source>
        <dbReference type="ARBA" id="ARBA00010561"/>
    </source>
</evidence>
<dbReference type="HAMAP" id="MF_00719">
    <property type="entry name" value="CobS"/>
    <property type="match status" value="1"/>
</dbReference>
<evidence type="ECO:0000256" key="5">
    <source>
        <dbReference type="ARBA" id="ARBA00013200"/>
    </source>
</evidence>
<dbReference type="Pfam" id="PF02654">
    <property type="entry name" value="CobS"/>
    <property type="match status" value="1"/>
</dbReference>
<evidence type="ECO:0000256" key="6">
    <source>
        <dbReference type="ARBA" id="ARBA00015850"/>
    </source>
</evidence>
<evidence type="ECO:0000313" key="21">
    <source>
        <dbReference type="Proteomes" id="UP000254569"/>
    </source>
</evidence>
<evidence type="ECO:0000256" key="19">
    <source>
        <dbReference type="HAMAP-Rule" id="MF_00719"/>
    </source>
</evidence>
<feature type="transmembrane region" description="Helical" evidence="19">
    <location>
        <begin position="139"/>
        <end position="158"/>
    </location>
</feature>
<evidence type="ECO:0000256" key="12">
    <source>
        <dbReference type="ARBA" id="ARBA00022989"/>
    </source>
</evidence>
<reference evidence="20 21" key="1">
    <citation type="submission" date="2018-06" db="EMBL/GenBank/DDBJ databases">
        <authorList>
            <consortium name="Pathogen Informatics"/>
            <person name="Doyle S."/>
        </authorList>
    </citation>
    <scope>NUCLEOTIDE SEQUENCE [LARGE SCALE GENOMIC DNA]</scope>
    <source>
        <strain evidence="20 21">NCTC13296</strain>
    </source>
</reference>
<comment type="function">
    <text evidence="14 19">Joins adenosylcobinamide-GDP and alpha-ribazole to generate adenosylcobalamin (Ado-cobalamin). Also synthesizes adenosylcobalamin 5'-phosphate from adenosylcobinamide-GDP and alpha-ribazole 5'-phosphate.</text>
</comment>
<comment type="subcellular location">
    <subcellularLocation>
        <location evidence="2 19">Cell membrane</location>
        <topology evidence="2 19">Multi-pass membrane protein</topology>
    </subcellularLocation>
</comment>
<keyword evidence="7 19" id="KW-1003">Cell membrane</keyword>
<keyword evidence="21" id="KW-1185">Reference proteome</keyword>
<keyword evidence="8 19" id="KW-0169">Cobalamin biosynthesis</keyword>
<dbReference type="PANTHER" id="PTHR34148">
    <property type="entry name" value="ADENOSYLCOBINAMIDE-GDP RIBAZOLETRANSFERASE"/>
    <property type="match status" value="1"/>
</dbReference>
<proteinExistence type="inferred from homology"/>
<feature type="transmembrane region" description="Helical" evidence="19">
    <location>
        <begin position="202"/>
        <end position="220"/>
    </location>
</feature>
<dbReference type="GO" id="GO:0009236">
    <property type="term" value="P:cobalamin biosynthetic process"/>
    <property type="evidence" value="ECO:0007669"/>
    <property type="project" value="UniProtKB-UniRule"/>
</dbReference>
<dbReference type="RefSeq" id="WP_064064145.1">
    <property type="nucleotide sequence ID" value="NZ_LPZN01000028.1"/>
</dbReference>
<dbReference type="EMBL" id="UGVI01000001">
    <property type="protein sequence ID" value="SUE14465.1"/>
    <property type="molecule type" value="Genomic_DNA"/>
</dbReference>
<evidence type="ECO:0000256" key="7">
    <source>
        <dbReference type="ARBA" id="ARBA00022475"/>
    </source>
</evidence>